<evidence type="ECO:0000256" key="2">
    <source>
        <dbReference type="ARBA" id="ARBA00023043"/>
    </source>
</evidence>
<dbReference type="InterPro" id="IPR036770">
    <property type="entry name" value="Ankyrin_rpt-contain_sf"/>
</dbReference>
<reference evidence="4 5" key="1">
    <citation type="submission" date="2024-07" db="EMBL/GenBank/DDBJ databases">
        <title>Section-level genome sequencing and comparative genomics of Aspergillus sections Usti and Cavernicolus.</title>
        <authorList>
            <consortium name="Lawrence Berkeley National Laboratory"/>
            <person name="Nybo J.L."/>
            <person name="Vesth T.C."/>
            <person name="Theobald S."/>
            <person name="Frisvad J.C."/>
            <person name="Larsen T.O."/>
            <person name="Kjaerboelling I."/>
            <person name="Rothschild-Mancinelli K."/>
            <person name="Lyhne E.K."/>
            <person name="Kogle M.E."/>
            <person name="Barry K."/>
            <person name="Clum A."/>
            <person name="Na H."/>
            <person name="Ledsgaard L."/>
            <person name="Lin J."/>
            <person name="Lipzen A."/>
            <person name="Kuo A."/>
            <person name="Riley R."/>
            <person name="Mondo S."/>
            <person name="LaButti K."/>
            <person name="Haridas S."/>
            <person name="Pangalinan J."/>
            <person name="Salamov A.A."/>
            <person name="Simmons B.A."/>
            <person name="Magnuson J.K."/>
            <person name="Chen J."/>
            <person name="Drula E."/>
            <person name="Henrissat B."/>
            <person name="Wiebenga A."/>
            <person name="Lubbers R.J."/>
            <person name="Gomes A.C."/>
            <person name="Makela M.R."/>
            <person name="Stajich J."/>
            <person name="Grigoriev I.V."/>
            <person name="Mortensen U.H."/>
            <person name="De vries R.P."/>
            <person name="Baker S.E."/>
            <person name="Andersen M.R."/>
        </authorList>
    </citation>
    <scope>NUCLEOTIDE SEQUENCE [LARGE SCALE GENOMIC DNA]</scope>
    <source>
        <strain evidence="4 5">CBS 600.67</strain>
    </source>
</reference>
<dbReference type="SUPFAM" id="SSF48403">
    <property type="entry name" value="Ankyrin repeat"/>
    <property type="match status" value="1"/>
</dbReference>
<dbReference type="PROSITE" id="PS50297">
    <property type="entry name" value="ANK_REP_REGION"/>
    <property type="match status" value="3"/>
</dbReference>
<name>A0ABR4IY81_9EURO</name>
<keyword evidence="5" id="KW-1185">Reference proteome</keyword>
<dbReference type="EMBL" id="JBFXLS010000006">
    <property type="protein sequence ID" value="KAL2832517.1"/>
    <property type="molecule type" value="Genomic_DNA"/>
</dbReference>
<gene>
    <name evidence="4" type="ORF">BDW59DRAFT_139369</name>
</gene>
<proteinExistence type="predicted"/>
<sequence length="150" mass="16034">MMLLIKAGVNVNSVTGINNVTPLLLATSKSHFRAAELLVNHGADVNIADTLGRSPLINAAELGTLSIVDLLVRRGADINHTNSAGRSALTFGVEKGAANVVQRLVDAGCDVNLVDHIEKTALYYAPGNWAPWNRIDEIIQGAPGYKPRKR</sequence>
<accession>A0ABR4IY81</accession>
<dbReference type="Proteomes" id="UP001610335">
    <property type="component" value="Unassembled WGS sequence"/>
</dbReference>
<evidence type="ECO:0000256" key="3">
    <source>
        <dbReference type="PROSITE-ProRule" id="PRU00023"/>
    </source>
</evidence>
<dbReference type="PROSITE" id="PS50088">
    <property type="entry name" value="ANK_REPEAT"/>
    <property type="match status" value="3"/>
</dbReference>
<feature type="repeat" description="ANK" evidence="3">
    <location>
        <begin position="84"/>
        <end position="116"/>
    </location>
</feature>
<comment type="caution">
    <text evidence="4">The sequence shown here is derived from an EMBL/GenBank/DDBJ whole genome shotgun (WGS) entry which is preliminary data.</text>
</comment>
<organism evidence="4 5">
    <name type="scientific">Aspergillus cavernicola</name>
    <dbReference type="NCBI Taxonomy" id="176166"/>
    <lineage>
        <taxon>Eukaryota</taxon>
        <taxon>Fungi</taxon>
        <taxon>Dikarya</taxon>
        <taxon>Ascomycota</taxon>
        <taxon>Pezizomycotina</taxon>
        <taxon>Eurotiomycetes</taxon>
        <taxon>Eurotiomycetidae</taxon>
        <taxon>Eurotiales</taxon>
        <taxon>Aspergillaceae</taxon>
        <taxon>Aspergillus</taxon>
        <taxon>Aspergillus subgen. Nidulantes</taxon>
    </lineage>
</organism>
<dbReference type="SMART" id="SM00248">
    <property type="entry name" value="ANK"/>
    <property type="match status" value="3"/>
</dbReference>
<evidence type="ECO:0000256" key="1">
    <source>
        <dbReference type="ARBA" id="ARBA00022737"/>
    </source>
</evidence>
<feature type="repeat" description="ANK" evidence="3">
    <location>
        <begin position="18"/>
        <end position="50"/>
    </location>
</feature>
<dbReference type="InterPro" id="IPR002110">
    <property type="entry name" value="Ankyrin_rpt"/>
</dbReference>
<evidence type="ECO:0000313" key="4">
    <source>
        <dbReference type="EMBL" id="KAL2832517.1"/>
    </source>
</evidence>
<dbReference type="PANTHER" id="PTHR24171">
    <property type="entry name" value="ANKYRIN REPEAT DOMAIN-CONTAINING PROTEIN 39-RELATED"/>
    <property type="match status" value="1"/>
</dbReference>
<evidence type="ECO:0000313" key="5">
    <source>
        <dbReference type="Proteomes" id="UP001610335"/>
    </source>
</evidence>
<dbReference type="Pfam" id="PF12796">
    <property type="entry name" value="Ank_2"/>
    <property type="match status" value="1"/>
</dbReference>
<protein>
    <submittedName>
        <fullName evidence="4">Ankyrin repeat-containing domain protein</fullName>
    </submittedName>
</protein>
<feature type="repeat" description="ANK" evidence="3">
    <location>
        <begin position="51"/>
        <end position="83"/>
    </location>
</feature>
<dbReference type="Gene3D" id="1.25.40.20">
    <property type="entry name" value="Ankyrin repeat-containing domain"/>
    <property type="match status" value="2"/>
</dbReference>
<keyword evidence="1" id="KW-0677">Repeat</keyword>
<keyword evidence="2 3" id="KW-0040">ANK repeat</keyword>